<evidence type="ECO:0000313" key="2">
    <source>
        <dbReference type="EMBL" id="MEQ2224204.1"/>
    </source>
</evidence>
<comment type="caution">
    <text evidence="2">The sequence shown here is derived from an EMBL/GenBank/DDBJ whole genome shotgun (WGS) entry which is preliminary data.</text>
</comment>
<keyword evidence="3" id="KW-1185">Reference proteome</keyword>
<sequence length="105" mass="12176">MEQQEQHLVCGCGKYRKLQAGSEMRIFIFKAFFVAFTEFLCPVLTTCHLEPLENSVAKWARNLVHDERGVKRRRRERGKGHLAPASDMPCKWKARNNGKCRADQL</sequence>
<evidence type="ECO:0000313" key="3">
    <source>
        <dbReference type="Proteomes" id="UP001482620"/>
    </source>
</evidence>
<accession>A0ABV0SVB5</accession>
<feature type="compositionally biased region" description="Basic residues" evidence="1">
    <location>
        <begin position="71"/>
        <end position="80"/>
    </location>
</feature>
<evidence type="ECO:0000256" key="1">
    <source>
        <dbReference type="SAM" id="MobiDB-lite"/>
    </source>
</evidence>
<proteinExistence type="predicted"/>
<reference evidence="2 3" key="1">
    <citation type="submission" date="2021-06" db="EMBL/GenBank/DDBJ databases">
        <authorList>
            <person name="Palmer J.M."/>
        </authorList>
    </citation>
    <scope>NUCLEOTIDE SEQUENCE [LARGE SCALE GENOMIC DNA]</scope>
    <source>
        <strain evidence="3">if_2019</strain>
        <tissue evidence="2">Muscle</tissue>
    </source>
</reference>
<dbReference type="Proteomes" id="UP001482620">
    <property type="component" value="Unassembled WGS sequence"/>
</dbReference>
<gene>
    <name evidence="2" type="ORF">ILYODFUR_005136</name>
</gene>
<organism evidence="2 3">
    <name type="scientific">Ilyodon furcidens</name>
    <name type="common">goldbreast splitfin</name>
    <dbReference type="NCBI Taxonomy" id="33524"/>
    <lineage>
        <taxon>Eukaryota</taxon>
        <taxon>Metazoa</taxon>
        <taxon>Chordata</taxon>
        <taxon>Craniata</taxon>
        <taxon>Vertebrata</taxon>
        <taxon>Euteleostomi</taxon>
        <taxon>Actinopterygii</taxon>
        <taxon>Neopterygii</taxon>
        <taxon>Teleostei</taxon>
        <taxon>Neoteleostei</taxon>
        <taxon>Acanthomorphata</taxon>
        <taxon>Ovalentaria</taxon>
        <taxon>Atherinomorphae</taxon>
        <taxon>Cyprinodontiformes</taxon>
        <taxon>Goodeidae</taxon>
        <taxon>Ilyodon</taxon>
    </lineage>
</organism>
<protein>
    <submittedName>
        <fullName evidence="2">Uncharacterized protein</fullName>
    </submittedName>
</protein>
<name>A0ABV0SVB5_9TELE</name>
<dbReference type="EMBL" id="JAHRIQ010011879">
    <property type="protein sequence ID" value="MEQ2224204.1"/>
    <property type="molecule type" value="Genomic_DNA"/>
</dbReference>
<feature type="region of interest" description="Disordered" evidence="1">
    <location>
        <begin position="71"/>
        <end position="90"/>
    </location>
</feature>